<comment type="similarity">
    <text evidence="1">Belongs to the flavin monoamine oxidase family.</text>
</comment>
<protein>
    <submittedName>
        <fullName evidence="3">FAD-dependent oxidoreductase</fullName>
    </submittedName>
</protein>
<dbReference type="GO" id="GO:0016491">
    <property type="term" value="F:oxidoreductase activity"/>
    <property type="evidence" value="ECO:0007669"/>
    <property type="project" value="InterPro"/>
</dbReference>
<dbReference type="InterPro" id="IPR050703">
    <property type="entry name" value="Flavin_MAO"/>
</dbReference>
<dbReference type="KEGG" id="mon:G8E03_02880"/>
<dbReference type="SUPFAM" id="SSF54373">
    <property type="entry name" value="FAD-linked reductases, C-terminal domain"/>
    <property type="match status" value="1"/>
</dbReference>
<dbReference type="Pfam" id="PF01593">
    <property type="entry name" value="Amino_oxidase"/>
    <property type="match status" value="2"/>
</dbReference>
<dbReference type="Gene3D" id="3.50.50.60">
    <property type="entry name" value="FAD/NAD(P)-binding domain"/>
    <property type="match status" value="2"/>
</dbReference>
<keyword evidence="4" id="KW-1185">Reference proteome</keyword>
<feature type="domain" description="Amine oxidase" evidence="2">
    <location>
        <begin position="12"/>
        <end position="80"/>
    </location>
</feature>
<dbReference type="RefSeq" id="WP_166188487.1">
    <property type="nucleotide sequence ID" value="NZ_CP049811.1"/>
</dbReference>
<sequence length="351" mass="37903">METDILIVGAGLSGLALARMLEAEGQKYLLVEARDRTGGRISTVEVAGARFDMGPAWFWPGQPRMAALVQELGLERFDQYFEGDLSYEDESGQVQRGRGYASMQGSYRLRGGLTSLTDALAVQLPEPRLRLNSQLTRLTDTGDKIVAQFATGDPVSAKRVVLALPPRIAAEIAMVPPLPDTAVTAMSSCATWMAGQAKAVAVYETAFWRHEGYSGDAMSRRGPMVEIHDASPRDGGAYALFGFIGIPSAHRRNASQLNAAVLAQLGRIFGPKAADPIALHIKDWAFDPHTATIADQQPPMAHPHYGLPSAMKGLWNDRLILSGTETGHRFGGYLEGALEAAEISLSRLKES</sequence>
<evidence type="ECO:0000259" key="2">
    <source>
        <dbReference type="Pfam" id="PF01593"/>
    </source>
</evidence>
<name>A0A6G7VIF1_9RHOB</name>
<dbReference type="PANTHER" id="PTHR43563">
    <property type="entry name" value="AMINE OXIDASE"/>
    <property type="match status" value="1"/>
</dbReference>
<dbReference type="SUPFAM" id="SSF51905">
    <property type="entry name" value="FAD/NAD(P)-binding domain"/>
    <property type="match status" value="1"/>
</dbReference>
<dbReference type="InterPro" id="IPR002937">
    <property type="entry name" value="Amino_oxidase"/>
</dbReference>
<gene>
    <name evidence="3" type="ORF">G8E03_02880</name>
</gene>
<organism evidence="3 4">
    <name type="scientific">Pontivivens nitratireducens</name>
    <dbReference type="NCBI Taxonomy" id="2758038"/>
    <lineage>
        <taxon>Bacteria</taxon>
        <taxon>Pseudomonadati</taxon>
        <taxon>Pseudomonadota</taxon>
        <taxon>Alphaproteobacteria</taxon>
        <taxon>Rhodobacterales</taxon>
        <taxon>Paracoccaceae</taxon>
        <taxon>Pontivivens</taxon>
    </lineage>
</organism>
<accession>A0A6G7VIF1</accession>
<proteinExistence type="inferred from homology"/>
<evidence type="ECO:0000313" key="3">
    <source>
        <dbReference type="EMBL" id="QIK39801.1"/>
    </source>
</evidence>
<reference evidence="3 4" key="1">
    <citation type="submission" date="2020-03" db="EMBL/GenBank/DDBJ databases">
        <title>Complete genome sequence of Monaibacterium sp. ALG8 with diverse plasmids.</title>
        <authorList>
            <person name="Sun C."/>
        </authorList>
    </citation>
    <scope>NUCLEOTIDE SEQUENCE [LARGE SCALE GENOMIC DNA]</scope>
    <source>
        <strain evidence="3 4">ALG8</strain>
    </source>
</reference>
<evidence type="ECO:0000256" key="1">
    <source>
        <dbReference type="ARBA" id="ARBA00005995"/>
    </source>
</evidence>
<dbReference type="AlphaFoldDB" id="A0A6G7VIF1"/>
<dbReference type="EMBL" id="CP049811">
    <property type="protein sequence ID" value="QIK39801.1"/>
    <property type="molecule type" value="Genomic_DNA"/>
</dbReference>
<feature type="domain" description="Amine oxidase" evidence="2">
    <location>
        <begin position="96"/>
        <end position="341"/>
    </location>
</feature>
<evidence type="ECO:0000313" key="4">
    <source>
        <dbReference type="Proteomes" id="UP000500791"/>
    </source>
</evidence>
<dbReference type="InterPro" id="IPR036188">
    <property type="entry name" value="FAD/NAD-bd_sf"/>
</dbReference>
<dbReference type="Proteomes" id="UP000500791">
    <property type="component" value="Chromosome"/>
</dbReference>
<dbReference type="PANTHER" id="PTHR43563:SF1">
    <property type="entry name" value="AMINE OXIDASE [FLAVIN-CONTAINING] B"/>
    <property type="match status" value="1"/>
</dbReference>